<dbReference type="GO" id="GO:0009395">
    <property type="term" value="P:phospholipid catabolic process"/>
    <property type="evidence" value="ECO:0007669"/>
    <property type="project" value="TreeGrafter"/>
</dbReference>
<keyword evidence="1" id="KW-0378">Hydrolase</keyword>
<organism evidence="3 4">
    <name type="scientific">Reticulomyxa filosa</name>
    <dbReference type="NCBI Taxonomy" id="46433"/>
    <lineage>
        <taxon>Eukaryota</taxon>
        <taxon>Sar</taxon>
        <taxon>Rhizaria</taxon>
        <taxon>Retaria</taxon>
        <taxon>Foraminifera</taxon>
        <taxon>Monothalamids</taxon>
        <taxon>Reticulomyxidae</taxon>
        <taxon>Reticulomyxa</taxon>
    </lineage>
</organism>
<dbReference type="PANTHER" id="PTHR31956:SF1">
    <property type="entry name" value="NON-SPECIFIC PHOSPHOLIPASE C1"/>
    <property type="match status" value="1"/>
</dbReference>
<dbReference type="InterPro" id="IPR007312">
    <property type="entry name" value="Phosphoesterase"/>
</dbReference>
<keyword evidence="4" id="KW-1185">Reference proteome</keyword>
<feature type="non-terminal residue" evidence="3">
    <location>
        <position position="344"/>
    </location>
</feature>
<dbReference type="PANTHER" id="PTHR31956">
    <property type="entry name" value="NON-SPECIFIC PHOSPHOLIPASE C4-RELATED"/>
    <property type="match status" value="1"/>
</dbReference>
<evidence type="ECO:0000256" key="1">
    <source>
        <dbReference type="ARBA" id="ARBA00022801"/>
    </source>
</evidence>
<dbReference type="Gene3D" id="3.40.720.10">
    <property type="entry name" value="Alkaline Phosphatase, subunit A"/>
    <property type="match status" value="1"/>
</dbReference>
<accession>X6MAD7</accession>
<sequence>MLDESITFTNETWRVYYQQVPSPIFVEYTRDHPKKFKQMEDFFQDLNKGDLPLFSWLDPAYVDLIDFPASDQVCRYAIFSLSLYVYMYTYNARYLCSDLFICFCVCVEKHPDHDVTNGEKLMKRVYESLRQSPVWEDTLLLIFYDEHGGFFDHVPPPWAVSPDGRVATDVSPPFNFTRYGIRIPAIAVSPYVKKGTVANRPDPSATSQYSHSSLPHTIRAQFAPDYPPFTNRDDIALTFEDILNLDYPRTDCPTQLPDVPPGYERRSSSLPRQGLQPVNDFQLNLAHSIAPFCAFLGFFFLGIYFTRKNTFLADKKVTSITYKTPKIKPNFRVFKNIPMFAGIE</sequence>
<dbReference type="InterPro" id="IPR017850">
    <property type="entry name" value="Alkaline_phosphatase_core_sf"/>
</dbReference>
<dbReference type="OrthoDB" id="5135119at2759"/>
<protein>
    <recommendedName>
        <fullName evidence="5">Phosphoesterase family protein</fullName>
    </recommendedName>
</protein>
<keyword evidence="2" id="KW-1133">Transmembrane helix</keyword>
<dbReference type="EMBL" id="ASPP01023077">
    <property type="protein sequence ID" value="ETO10839.1"/>
    <property type="molecule type" value="Genomic_DNA"/>
</dbReference>
<evidence type="ECO:0000313" key="3">
    <source>
        <dbReference type="EMBL" id="ETO10839.1"/>
    </source>
</evidence>
<evidence type="ECO:0000313" key="4">
    <source>
        <dbReference type="Proteomes" id="UP000023152"/>
    </source>
</evidence>
<evidence type="ECO:0008006" key="5">
    <source>
        <dbReference type="Google" id="ProtNLM"/>
    </source>
</evidence>
<dbReference type="AlphaFoldDB" id="X6MAD7"/>
<proteinExistence type="predicted"/>
<name>X6MAD7_RETFI</name>
<dbReference type="GO" id="GO:0042578">
    <property type="term" value="F:phosphoric ester hydrolase activity"/>
    <property type="evidence" value="ECO:0007669"/>
    <property type="project" value="UniProtKB-ARBA"/>
</dbReference>
<comment type="caution">
    <text evidence="3">The sequence shown here is derived from an EMBL/GenBank/DDBJ whole genome shotgun (WGS) entry which is preliminary data.</text>
</comment>
<keyword evidence="2" id="KW-0812">Transmembrane</keyword>
<reference evidence="3 4" key="1">
    <citation type="journal article" date="2013" name="Curr. Biol.">
        <title>The Genome of the Foraminiferan Reticulomyxa filosa.</title>
        <authorList>
            <person name="Glockner G."/>
            <person name="Hulsmann N."/>
            <person name="Schleicher M."/>
            <person name="Noegel A.A."/>
            <person name="Eichinger L."/>
            <person name="Gallinger C."/>
            <person name="Pawlowski J."/>
            <person name="Sierra R."/>
            <person name="Euteneuer U."/>
            <person name="Pillet L."/>
            <person name="Moustafa A."/>
            <person name="Platzer M."/>
            <person name="Groth M."/>
            <person name="Szafranski K."/>
            <person name="Schliwa M."/>
        </authorList>
    </citation>
    <scope>NUCLEOTIDE SEQUENCE [LARGE SCALE GENOMIC DNA]</scope>
</reference>
<evidence type="ECO:0000256" key="2">
    <source>
        <dbReference type="SAM" id="Phobius"/>
    </source>
</evidence>
<keyword evidence="2" id="KW-0472">Membrane</keyword>
<dbReference type="SUPFAM" id="SSF53649">
    <property type="entry name" value="Alkaline phosphatase-like"/>
    <property type="match status" value="1"/>
</dbReference>
<dbReference type="Pfam" id="PF04185">
    <property type="entry name" value="Phosphoesterase"/>
    <property type="match status" value="1"/>
</dbReference>
<dbReference type="Proteomes" id="UP000023152">
    <property type="component" value="Unassembled WGS sequence"/>
</dbReference>
<gene>
    <name evidence="3" type="ORF">RFI_26538</name>
</gene>
<feature type="transmembrane region" description="Helical" evidence="2">
    <location>
        <begin position="285"/>
        <end position="306"/>
    </location>
</feature>